<feature type="compositionally biased region" description="Basic residues" evidence="1">
    <location>
        <begin position="124"/>
        <end position="133"/>
    </location>
</feature>
<proteinExistence type="predicted"/>
<feature type="region of interest" description="Disordered" evidence="1">
    <location>
        <begin position="96"/>
        <end position="169"/>
    </location>
</feature>
<dbReference type="VEuPathDB" id="FungiDB:MAPG_10256"/>
<evidence type="ECO:0000313" key="4">
    <source>
        <dbReference type="Proteomes" id="UP000011715"/>
    </source>
</evidence>
<sequence>MNSQRQAELNASRTAAPSPSGTQRLYGKVLDGHRMACDSQQRLDAFGLIEHDIQRLLVETELRTVCLDQPVMGSSAQVGIQFLCTARGVIRGHKPEATAAPDKTQAFRISLPQQRRQDDTPAGNRHRRLRLAHHQNSNNAHLGPSSLGRQPPSALTTRAATTHRLGISKDRRGISKGALDDVGDARRGEIVWVVGRWTAECAPSLFAAPTLHACFLWEPGLTTHNQDHRLKPRLDISPNHLGRSPSSQQPPLAGALSDLPGRPTSVSTSSRKGSICGPSHASQRAVSSTRRYHIVEATTPTNEHARNPDQQMSSNRGVGRHATEADSCLILAMPLATRHQHSNAATRPRPRPCHPRQRPQSTRSWTLSHIPAVVKPYTRSMDLPKRFLTQDHHPQLIKTDRGDFHDGLEAKGGGSTPPGASTAPKTVD</sequence>
<reference evidence="3" key="5">
    <citation type="submission" date="2015-06" db="UniProtKB">
        <authorList>
            <consortium name="EnsemblFungi"/>
        </authorList>
    </citation>
    <scope>IDENTIFICATION</scope>
    <source>
        <strain evidence="3">ATCC 64411</strain>
    </source>
</reference>
<feature type="region of interest" description="Disordered" evidence="1">
    <location>
        <begin position="1"/>
        <end position="23"/>
    </location>
</feature>
<gene>
    <name evidence="2" type="ORF">MAPG_10256</name>
</gene>
<feature type="compositionally biased region" description="Polar residues" evidence="1">
    <location>
        <begin position="298"/>
        <end position="316"/>
    </location>
</feature>
<reference evidence="2" key="1">
    <citation type="submission" date="2010-05" db="EMBL/GenBank/DDBJ databases">
        <title>The Genome Sequence of Magnaporthe poae strain ATCC 64411.</title>
        <authorList>
            <consortium name="The Broad Institute Genome Sequencing Platform"/>
            <consortium name="Broad Institute Genome Sequencing Center for Infectious Disease"/>
            <person name="Ma L.-J."/>
            <person name="Dead R."/>
            <person name="Young S."/>
            <person name="Zeng Q."/>
            <person name="Koehrsen M."/>
            <person name="Alvarado L."/>
            <person name="Berlin A."/>
            <person name="Chapman S.B."/>
            <person name="Chen Z."/>
            <person name="Freedman E."/>
            <person name="Gellesch M."/>
            <person name="Goldberg J."/>
            <person name="Griggs A."/>
            <person name="Gujja S."/>
            <person name="Heilman E.R."/>
            <person name="Heiman D."/>
            <person name="Hepburn T."/>
            <person name="Howarth C."/>
            <person name="Jen D."/>
            <person name="Larson L."/>
            <person name="Mehta T."/>
            <person name="Neiman D."/>
            <person name="Pearson M."/>
            <person name="Roberts A."/>
            <person name="Saif S."/>
            <person name="Shea T."/>
            <person name="Shenoy N."/>
            <person name="Sisk P."/>
            <person name="Stolte C."/>
            <person name="Sykes S."/>
            <person name="Walk T."/>
            <person name="White J."/>
            <person name="Yandava C."/>
            <person name="Haas B."/>
            <person name="Nusbaum C."/>
            <person name="Birren B."/>
        </authorList>
    </citation>
    <scope>NUCLEOTIDE SEQUENCE</scope>
    <source>
        <strain evidence="2">ATCC 64411</strain>
    </source>
</reference>
<feature type="region of interest" description="Disordered" evidence="1">
    <location>
        <begin position="231"/>
        <end position="321"/>
    </location>
</feature>
<keyword evidence="4" id="KW-1185">Reference proteome</keyword>
<feature type="compositionally biased region" description="Polar residues" evidence="1">
    <location>
        <begin position="280"/>
        <end position="289"/>
    </location>
</feature>
<name>A0A0C4EC42_MAGP6</name>
<evidence type="ECO:0000256" key="1">
    <source>
        <dbReference type="SAM" id="MobiDB-lite"/>
    </source>
</evidence>
<dbReference type="EMBL" id="ADBL01002296">
    <property type="status" value="NOT_ANNOTATED_CDS"/>
    <property type="molecule type" value="Genomic_DNA"/>
</dbReference>
<dbReference type="AlphaFoldDB" id="A0A0C4EC42"/>
<feature type="region of interest" description="Disordered" evidence="1">
    <location>
        <begin position="338"/>
        <end position="366"/>
    </location>
</feature>
<dbReference type="Proteomes" id="UP000011715">
    <property type="component" value="Unassembled WGS sequence"/>
</dbReference>
<evidence type="ECO:0000313" key="2">
    <source>
        <dbReference type="EMBL" id="KLU90402.1"/>
    </source>
</evidence>
<feature type="region of interest" description="Disordered" evidence="1">
    <location>
        <begin position="392"/>
        <end position="428"/>
    </location>
</feature>
<reference evidence="3" key="4">
    <citation type="journal article" date="2015" name="G3 (Bethesda)">
        <title>Genome sequences of three phytopathogenic species of the Magnaporthaceae family of fungi.</title>
        <authorList>
            <person name="Okagaki L.H."/>
            <person name="Nunes C.C."/>
            <person name="Sailsbery J."/>
            <person name="Clay B."/>
            <person name="Brown D."/>
            <person name="John T."/>
            <person name="Oh Y."/>
            <person name="Young N."/>
            <person name="Fitzgerald M."/>
            <person name="Haas B.J."/>
            <person name="Zeng Q."/>
            <person name="Young S."/>
            <person name="Adiconis X."/>
            <person name="Fan L."/>
            <person name="Levin J.Z."/>
            <person name="Mitchell T.K."/>
            <person name="Okubara P.A."/>
            <person name="Farman M.L."/>
            <person name="Kohn L.M."/>
            <person name="Birren B."/>
            <person name="Ma L.-J."/>
            <person name="Dean R.A."/>
        </authorList>
    </citation>
    <scope>NUCLEOTIDE SEQUENCE</scope>
    <source>
        <strain evidence="3">ATCC 64411 / 73-15</strain>
    </source>
</reference>
<evidence type="ECO:0000313" key="3">
    <source>
        <dbReference type="EnsemblFungi" id="MAPG_10256T0"/>
    </source>
</evidence>
<accession>A0A0C4EC42</accession>
<feature type="compositionally biased region" description="Basic and acidic residues" evidence="1">
    <location>
        <begin position="392"/>
        <end position="409"/>
    </location>
</feature>
<protein>
    <submittedName>
        <fullName evidence="2 3">Uncharacterized protein</fullName>
    </submittedName>
</protein>
<feature type="compositionally biased region" description="Low complexity" evidence="1">
    <location>
        <begin position="154"/>
        <end position="165"/>
    </location>
</feature>
<feature type="compositionally biased region" description="Basic residues" evidence="1">
    <location>
        <begin position="348"/>
        <end position="357"/>
    </location>
</feature>
<organism evidence="3 4">
    <name type="scientific">Magnaporthiopsis poae (strain ATCC 64411 / 73-15)</name>
    <name type="common">Kentucky bluegrass fungus</name>
    <name type="synonym">Magnaporthe poae</name>
    <dbReference type="NCBI Taxonomy" id="644358"/>
    <lineage>
        <taxon>Eukaryota</taxon>
        <taxon>Fungi</taxon>
        <taxon>Dikarya</taxon>
        <taxon>Ascomycota</taxon>
        <taxon>Pezizomycotina</taxon>
        <taxon>Sordariomycetes</taxon>
        <taxon>Sordariomycetidae</taxon>
        <taxon>Magnaporthales</taxon>
        <taxon>Magnaporthaceae</taxon>
        <taxon>Magnaporthiopsis</taxon>
    </lineage>
</organism>
<reference evidence="4" key="2">
    <citation type="submission" date="2010-05" db="EMBL/GenBank/DDBJ databases">
        <title>The genome sequence of Magnaporthe poae strain ATCC 64411.</title>
        <authorList>
            <person name="Ma L.-J."/>
            <person name="Dead R."/>
            <person name="Young S."/>
            <person name="Zeng Q."/>
            <person name="Koehrsen M."/>
            <person name="Alvarado L."/>
            <person name="Berlin A."/>
            <person name="Chapman S.B."/>
            <person name="Chen Z."/>
            <person name="Freedman E."/>
            <person name="Gellesch M."/>
            <person name="Goldberg J."/>
            <person name="Griggs A."/>
            <person name="Gujja S."/>
            <person name="Heilman E.R."/>
            <person name="Heiman D."/>
            <person name="Hepburn T."/>
            <person name="Howarth C."/>
            <person name="Jen D."/>
            <person name="Larson L."/>
            <person name="Mehta T."/>
            <person name="Neiman D."/>
            <person name="Pearson M."/>
            <person name="Roberts A."/>
            <person name="Saif S."/>
            <person name="Shea T."/>
            <person name="Shenoy N."/>
            <person name="Sisk P."/>
            <person name="Stolte C."/>
            <person name="Sykes S."/>
            <person name="Walk T."/>
            <person name="White J."/>
            <person name="Yandava C."/>
            <person name="Haas B."/>
            <person name="Nusbaum C."/>
            <person name="Birren B."/>
        </authorList>
    </citation>
    <scope>NUCLEOTIDE SEQUENCE [LARGE SCALE GENOMIC DNA]</scope>
    <source>
        <strain evidence="4">ATCC 64411 / 73-15</strain>
    </source>
</reference>
<reference evidence="2" key="3">
    <citation type="submission" date="2011-03" db="EMBL/GenBank/DDBJ databases">
        <title>Annotation of Magnaporthe poae ATCC 64411.</title>
        <authorList>
            <person name="Ma L.-J."/>
            <person name="Dead R."/>
            <person name="Young S.K."/>
            <person name="Zeng Q."/>
            <person name="Gargeya S."/>
            <person name="Fitzgerald M."/>
            <person name="Haas B."/>
            <person name="Abouelleil A."/>
            <person name="Alvarado L."/>
            <person name="Arachchi H.M."/>
            <person name="Berlin A."/>
            <person name="Brown A."/>
            <person name="Chapman S.B."/>
            <person name="Chen Z."/>
            <person name="Dunbar C."/>
            <person name="Freedman E."/>
            <person name="Gearin G."/>
            <person name="Gellesch M."/>
            <person name="Goldberg J."/>
            <person name="Griggs A."/>
            <person name="Gujja S."/>
            <person name="Heiman D."/>
            <person name="Howarth C."/>
            <person name="Larson L."/>
            <person name="Lui A."/>
            <person name="MacDonald P.J.P."/>
            <person name="Mehta T."/>
            <person name="Montmayeur A."/>
            <person name="Murphy C."/>
            <person name="Neiman D."/>
            <person name="Pearson M."/>
            <person name="Priest M."/>
            <person name="Roberts A."/>
            <person name="Saif S."/>
            <person name="Shea T."/>
            <person name="Shenoy N."/>
            <person name="Sisk P."/>
            <person name="Stolte C."/>
            <person name="Sykes S."/>
            <person name="Yandava C."/>
            <person name="Wortman J."/>
            <person name="Nusbaum C."/>
            <person name="Birren B."/>
        </authorList>
    </citation>
    <scope>NUCLEOTIDE SEQUENCE</scope>
    <source>
        <strain evidence="2">ATCC 64411</strain>
    </source>
</reference>
<dbReference type="EnsemblFungi" id="MAPG_10256T0">
    <property type="protein sequence ID" value="MAPG_10256T0"/>
    <property type="gene ID" value="MAPG_10256"/>
</dbReference>
<dbReference type="EMBL" id="GL876975">
    <property type="protein sequence ID" value="KLU90402.1"/>
    <property type="molecule type" value="Genomic_DNA"/>
</dbReference>